<evidence type="ECO:0000313" key="2">
    <source>
        <dbReference type="Proteomes" id="UP000185003"/>
    </source>
</evidence>
<dbReference type="RefSeq" id="WP_074242180.1">
    <property type="nucleotide sequence ID" value="NZ_FSRA01000002.1"/>
</dbReference>
<accession>A0A1N6K1F6</accession>
<dbReference type="AlphaFoldDB" id="A0A1N6K1F6"/>
<sequence length="213" mass="24668">MDILHAIRSYAEQPLTHQLLVSILKEYKRPNDKINSLVEEGILMPVKKGLYVTGNALGIRKKPEPFLLANHLLGPSYVSTDSALSYYELIPERVYEITSVTLKTSREFLTLIGRFSYAHLPFPYYSFGIRQVEVSTNQRVLMACPEKALFDKIVTTKKLQIRSKRDAMHYLFDDLRMNEYGLKEMNLTMMDEWIKDSPKEESLAHVIKTIHNL</sequence>
<dbReference type="Proteomes" id="UP000185003">
    <property type="component" value="Unassembled WGS sequence"/>
</dbReference>
<evidence type="ECO:0000313" key="1">
    <source>
        <dbReference type="EMBL" id="SIO50418.1"/>
    </source>
</evidence>
<reference evidence="1 2" key="1">
    <citation type="submission" date="2016-11" db="EMBL/GenBank/DDBJ databases">
        <authorList>
            <person name="Jaros S."/>
            <person name="Januszkiewicz K."/>
            <person name="Wedrychowicz H."/>
        </authorList>
    </citation>
    <scope>NUCLEOTIDE SEQUENCE [LARGE SCALE GENOMIC DNA]</scope>
    <source>
        <strain evidence="1 2">DSM 24787</strain>
    </source>
</reference>
<dbReference type="OrthoDB" id="9798269at2"/>
<keyword evidence="2" id="KW-1185">Reference proteome</keyword>
<dbReference type="STRING" id="536979.SAMN04488055_4896"/>
<protein>
    <submittedName>
        <fullName evidence="1">Transcriptional regulator, AbiEi antitoxin, Type IV TA system</fullName>
    </submittedName>
</protein>
<dbReference type="EMBL" id="FSRA01000002">
    <property type="protein sequence ID" value="SIO50418.1"/>
    <property type="molecule type" value="Genomic_DNA"/>
</dbReference>
<organism evidence="1 2">
    <name type="scientific">Chitinophaga niabensis</name>
    <dbReference type="NCBI Taxonomy" id="536979"/>
    <lineage>
        <taxon>Bacteria</taxon>
        <taxon>Pseudomonadati</taxon>
        <taxon>Bacteroidota</taxon>
        <taxon>Chitinophagia</taxon>
        <taxon>Chitinophagales</taxon>
        <taxon>Chitinophagaceae</taxon>
        <taxon>Chitinophaga</taxon>
    </lineage>
</organism>
<gene>
    <name evidence="1" type="ORF">SAMN04488055_4896</name>
</gene>
<name>A0A1N6K1F6_9BACT</name>
<proteinExistence type="predicted"/>